<dbReference type="AlphaFoldDB" id="A0A9D9DM37"/>
<proteinExistence type="predicted"/>
<reference evidence="1" key="2">
    <citation type="journal article" date="2021" name="PeerJ">
        <title>Extensive microbial diversity within the chicken gut microbiome revealed by metagenomics and culture.</title>
        <authorList>
            <person name="Gilroy R."/>
            <person name="Ravi A."/>
            <person name="Getino M."/>
            <person name="Pursley I."/>
            <person name="Horton D.L."/>
            <person name="Alikhan N.F."/>
            <person name="Baker D."/>
            <person name="Gharbi K."/>
            <person name="Hall N."/>
            <person name="Watson M."/>
            <person name="Adriaenssens E.M."/>
            <person name="Foster-Nyarko E."/>
            <person name="Jarju S."/>
            <person name="Secka A."/>
            <person name="Antonio M."/>
            <person name="Oren A."/>
            <person name="Chaudhuri R.R."/>
            <person name="La Ragione R."/>
            <person name="Hildebrand F."/>
            <person name="Pallen M.J."/>
        </authorList>
    </citation>
    <scope>NUCLEOTIDE SEQUENCE</scope>
    <source>
        <strain evidence="1">10192</strain>
    </source>
</reference>
<gene>
    <name evidence="1" type="ORF">IAC76_01640</name>
</gene>
<evidence type="ECO:0000313" key="2">
    <source>
        <dbReference type="Proteomes" id="UP000823632"/>
    </source>
</evidence>
<organism evidence="1 2">
    <name type="scientific">Candidatus Scatousia excrementipullorum</name>
    <dbReference type="NCBI Taxonomy" id="2840936"/>
    <lineage>
        <taxon>Bacteria</taxon>
        <taxon>Candidatus Scatousia</taxon>
    </lineage>
</organism>
<dbReference type="Proteomes" id="UP000823632">
    <property type="component" value="Unassembled WGS sequence"/>
</dbReference>
<dbReference type="EMBL" id="JADIND010000035">
    <property type="protein sequence ID" value="MBO8430068.1"/>
    <property type="molecule type" value="Genomic_DNA"/>
</dbReference>
<evidence type="ECO:0008006" key="3">
    <source>
        <dbReference type="Google" id="ProtNLM"/>
    </source>
</evidence>
<evidence type="ECO:0000313" key="1">
    <source>
        <dbReference type="EMBL" id="MBO8430068.1"/>
    </source>
</evidence>
<sequence>MSWFIFWFFKRLIYKLNRRVLARNMALVKNGPWLCKYDELTESQIREKLIFPFFMVLGYNTYDMREFQSYINRAAFYPDYVVKKWDSSKLCKRALSIKYLPFKDDVINLEKKSFDDEAAGCNLDELMDKLYFNSDYYVITNGYLYVFFSKKHKKCSKNFEFCFNLKNYSKKDAALLAYYTKQYLFLEITDVYRG</sequence>
<protein>
    <recommendedName>
        <fullName evidence="3">Type I restriction enzyme R protein N-terminal domain-containing protein</fullName>
    </recommendedName>
</protein>
<accession>A0A9D9DM37</accession>
<reference evidence="1" key="1">
    <citation type="submission" date="2020-10" db="EMBL/GenBank/DDBJ databases">
        <authorList>
            <person name="Gilroy R."/>
        </authorList>
    </citation>
    <scope>NUCLEOTIDE SEQUENCE</scope>
    <source>
        <strain evidence="1">10192</strain>
    </source>
</reference>
<comment type="caution">
    <text evidence="1">The sequence shown here is derived from an EMBL/GenBank/DDBJ whole genome shotgun (WGS) entry which is preliminary data.</text>
</comment>
<name>A0A9D9DM37_9BACT</name>